<dbReference type="Proteomes" id="UP001163223">
    <property type="component" value="Chromosome"/>
</dbReference>
<dbReference type="EMBL" id="CP113520">
    <property type="protein sequence ID" value="WAJ27064.1"/>
    <property type="molecule type" value="Genomic_DNA"/>
</dbReference>
<keyword evidence="2" id="KW-1185">Reference proteome</keyword>
<accession>A0ACD4NJX0</accession>
<organism evidence="1 2">
    <name type="scientific">Antarcticirhabdus aurantiaca</name>
    <dbReference type="NCBI Taxonomy" id="2606717"/>
    <lineage>
        <taxon>Bacteria</taxon>
        <taxon>Pseudomonadati</taxon>
        <taxon>Pseudomonadota</taxon>
        <taxon>Alphaproteobacteria</taxon>
        <taxon>Hyphomicrobiales</taxon>
        <taxon>Aurantimonadaceae</taxon>
        <taxon>Antarcticirhabdus</taxon>
    </lineage>
</organism>
<protein>
    <submittedName>
        <fullName evidence="1">Outer membrane beta-barrel protein</fullName>
    </submittedName>
</protein>
<evidence type="ECO:0000313" key="2">
    <source>
        <dbReference type="Proteomes" id="UP001163223"/>
    </source>
</evidence>
<proteinExistence type="predicted"/>
<gene>
    <name evidence="1" type="ORF">OXU80_19695</name>
</gene>
<reference evidence="1" key="1">
    <citation type="submission" date="2022-11" db="EMBL/GenBank/DDBJ databases">
        <title>beta-Carotene-producing bacterium, Jeongeuplla avenae sp. nov., alleviates the salt stress of Arabidopsis seedlings.</title>
        <authorList>
            <person name="Jiang L."/>
            <person name="Lee J."/>
        </authorList>
    </citation>
    <scope>NUCLEOTIDE SEQUENCE</scope>
    <source>
        <strain evidence="1">DY_R2A_6</strain>
    </source>
</reference>
<name>A0ACD4NJX0_9HYPH</name>
<evidence type="ECO:0000313" key="1">
    <source>
        <dbReference type="EMBL" id="WAJ27064.1"/>
    </source>
</evidence>
<sequence length="335" mass="36169">MRSILSAGAAVLALVSVMGAAQAADIIEEPPVFVEPPPVYVESGGFYIRGDVGYAFKSKTSGDYKFWNWGHDGKQNHDGSYNYGSGEIDRGVDGIFHYDEIKLRGAGTFGLGAGYRFNDTLRADVTVDYMKHDVKGTTDCAYPVEIGYNLSPVKGGCKFNDDADAKIWTTMANVYADIGRFGVVRPYVGAGAGFAHVKYGDMRNEISCGDQPGCFGRETYVGYHKGESSWRFAASLMAGASVDITDNLIFDAGYRYTRIEDGDAFGYDSEDMKYGASGVQGRDHGFDIHTVRAGLRYEFGGGGLGFGKGKGPVEQAAFEPAAFEPAPFEPAPVYK</sequence>